<feature type="region of interest" description="Disordered" evidence="1">
    <location>
        <begin position="70"/>
        <end position="91"/>
    </location>
</feature>
<gene>
    <name evidence="2" type="ORF">g.53689</name>
</gene>
<proteinExistence type="predicted"/>
<sequence length="116" mass="12512">GCWPTGSATTCPPGFRWREWGSCVRIDDCTCRSNSGAIVKPGEVIHESDCKVCICENNHYTCDDSACHTTTSTTTTTTTTTETPTTTTEAVTTTEPTTVFILPSTVSPPTPCDRDR</sequence>
<evidence type="ECO:0008006" key="3">
    <source>
        <dbReference type="Google" id="ProtNLM"/>
    </source>
</evidence>
<protein>
    <recommendedName>
        <fullName evidence="3">VWFC domain-containing protein</fullName>
    </recommendedName>
</protein>
<evidence type="ECO:0000313" key="2">
    <source>
        <dbReference type="EMBL" id="JAS79801.1"/>
    </source>
</evidence>
<organism evidence="2">
    <name type="scientific">Homalodisca liturata</name>
    <dbReference type="NCBI Taxonomy" id="320908"/>
    <lineage>
        <taxon>Eukaryota</taxon>
        <taxon>Metazoa</taxon>
        <taxon>Ecdysozoa</taxon>
        <taxon>Arthropoda</taxon>
        <taxon>Hexapoda</taxon>
        <taxon>Insecta</taxon>
        <taxon>Pterygota</taxon>
        <taxon>Neoptera</taxon>
        <taxon>Paraneoptera</taxon>
        <taxon>Hemiptera</taxon>
        <taxon>Auchenorrhyncha</taxon>
        <taxon>Membracoidea</taxon>
        <taxon>Cicadellidae</taxon>
        <taxon>Cicadellinae</taxon>
        <taxon>Proconiini</taxon>
        <taxon>Homalodisca</taxon>
    </lineage>
</organism>
<feature type="non-terminal residue" evidence="2">
    <location>
        <position position="116"/>
    </location>
</feature>
<evidence type="ECO:0000256" key="1">
    <source>
        <dbReference type="SAM" id="MobiDB-lite"/>
    </source>
</evidence>
<dbReference type="AlphaFoldDB" id="A0A1B6HYN2"/>
<name>A0A1B6HYN2_9HEMI</name>
<accession>A0A1B6HYN2</accession>
<feature type="non-terminal residue" evidence="2">
    <location>
        <position position="1"/>
    </location>
</feature>
<dbReference type="EMBL" id="GECU01027905">
    <property type="protein sequence ID" value="JAS79801.1"/>
    <property type="molecule type" value="Transcribed_RNA"/>
</dbReference>
<reference evidence="2" key="1">
    <citation type="submission" date="2015-11" db="EMBL/GenBank/DDBJ databases">
        <title>De novo transcriptome assembly of four potential Pierce s Disease insect vectors from Arizona vineyards.</title>
        <authorList>
            <person name="Tassone E.E."/>
        </authorList>
    </citation>
    <scope>NUCLEOTIDE SEQUENCE</scope>
</reference>